<dbReference type="InterPro" id="IPR015943">
    <property type="entry name" value="WD40/YVTN_repeat-like_dom_sf"/>
</dbReference>
<dbReference type="Proteomes" id="UP001215598">
    <property type="component" value="Unassembled WGS sequence"/>
</dbReference>
<reference evidence="4" key="1">
    <citation type="submission" date="2023-03" db="EMBL/GenBank/DDBJ databases">
        <title>Massive genome expansion in bonnet fungi (Mycena s.s.) driven by repeated elements and novel gene families across ecological guilds.</title>
        <authorList>
            <consortium name="Lawrence Berkeley National Laboratory"/>
            <person name="Harder C.B."/>
            <person name="Miyauchi S."/>
            <person name="Viragh M."/>
            <person name="Kuo A."/>
            <person name="Thoen E."/>
            <person name="Andreopoulos B."/>
            <person name="Lu D."/>
            <person name="Skrede I."/>
            <person name="Drula E."/>
            <person name="Henrissat B."/>
            <person name="Morin E."/>
            <person name="Kohler A."/>
            <person name="Barry K."/>
            <person name="LaButti K."/>
            <person name="Morin E."/>
            <person name="Salamov A."/>
            <person name="Lipzen A."/>
            <person name="Mereny Z."/>
            <person name="Hegedus B."/>
            <person name="Baldrian P."/>
            <person name="Stursova M."/>
            <person name="Weitz H."/>
            <person name="Taylor A."/>
            <person name="Grigoriev I.V."/>
            <person name="Nagy L.G."/>
            <person name="Martin F."/>
            <person name="Kauserud H."/>
        </authorList>
    </citation>
    <scope>NUCLEOTIDE SEQUENCE</scope>
    <source>
        <strain evidence="4">CBHHK182m</strain>
    </source>
</reference>
<evidence type="ECO:0000256" key="1">
    <source>
        <dbReference type="ARBA" id="ARBA00022574"/>
    </source>
</evidence>
<keyword evidence="3" id="KW-0812">Transmembrane</keyword>
<keyword evidence="3" id="KW-1133">Transmembrane helix</keyword>
<keyword evidence="1" id="KW-0853">WD repeat</keyword>
<gene>
    <name evidence="4" type="ORF">B0H16DRAFT_1732589</name>
</gene>
<evidence type="ECO:0000313" key="5">
    <source>
        <dbReference type="Proteomes" id="UP001215598"/>
    </source>
</evidence>
<organism evidence="4 5">
    <name type="scientific">Mycena metata</name>
    <dbReference type="NCBI Taxonomy" id="1033252"/>
    <lineage>
        <taxon>Eukaryota</taxon>
        <taxon>Fungi</taxon>
        <taxon>Dikarya</taxon>
        <taxon>Basidiomycota</taxon>
        <taxon>Agaricomycotina</taxon>
        <taxon>Agaricomycetes</taxon>
        <taxon>Agaricomycetidae</taxon>
        <taxon>Agaricales</taxon>
        <taxon>Marasmiineae</taxon>
        <taxon>Mycenaceae</taxon>
        <taxon>Mycena</taxon>
    </lineage>
</organism>
<keyword evidence="5" id="KW-1185">Reference proteome</keyword>
<dbReference type="SMART" id="SM00320">
    <property type="entry name" value="WD40"/>
    <property type="match status" value="3"/>
</dbReference>
<dbReference type="SUPFAM" id="SSF50978">
    <property type="entry name" value="WD40 repeat-like"/>
    <property type="match status" value="1"/>
</dbReference>
<dbReference type="Gene3D" id="2.130.10.10">
    <property type="entry name" value="YVTN repeat-like/Quinoprotein amine dehydrogenase"/>
    <property type="match status" value="1"/>
</dbReference>
<dbReference type="InterPro" id="IPR051179">
    <property type="entry name" value="WD_repeat_multifunction"/>
</dbReference>
<dbReference type="EMBL" id="JARKIB010000142">
    <property type="protein sequence ID" value="KAJ7732857.1"/>
    <property type="molecule type" value="Genomic_DNA"/>
</dbReference>
<evidence type="ECO:0000256" key="3">
    <source>
        <dbReference type="SAM" id="Phobius"/>
    </source>
</evidence>
<dbReference type="Pfam" id="PF00400">
    <property type="entry name" value="WD40"/>
    <property type="match status" value="1"/>
</dbReference>
<proteinExistence type="predicted"/>
<feature type="transmembrane region" description="Helical" evidence="3">
    <location>
        <begin position="331"/>
        <end position="355"/>
    </location>
</feature>
<dbReference type="PANTHER" id="PTHR19857">
    <property type="entry name" value="MITOCHONDRIAL DIVISION PROTEIN 1-RELATED"/>
    <property type="match status" value="1"/>
</dbReference>
<dbReference type="InterPro" id="IPR036322">
    <property type="entry name" value="WD40_repeat_dom_sf"/>
</dbReference>
<keyword evidence="3" id="KW-0472">Membrane</keyword>
<sequence>MGFSLFRNTPNRYSLHAKLRGHSGGIFKLRPTEDGRLLASGGTDGTKVWDLKTMRELESPKSPVVRGASTAFVWIKREDDLSEALLYGTQNGYLGLAAFEESYCIHVVNPAEITDLAFDAPSNRLAVCHRGGVVQVYTVSADMTLQPVFTQQLNNFTPRAIAFGPMWGNERDIVVFGLYGGHVYTFRGNNGNTTGQTWNVGAHIGDIALDNHKNVLCMDDPSSGTNLYRLDDHTRVKTFPVPVTKQSRLRQVALLEECKFVVSGSDHGIVYVFDRRSGNIIEVLRVDAREWVQTVAGGECSGVSAIFAAKSRDLVGTNEIFVWRKKSKQRFAIVGIAWGMLIFLQLFVVAAGLTFMYQNAFITPHVAAIVLAALKARCYFARSQQEMSFRNTPSHGSSHSSQSTHHLCPRCGMCPICNSIAPTPPATMVVHAPPVPAPVDERILQFLFTLFVLETHLSGDWRHLILPYAVCILIFFPCLIKSLLAFFH</sequence>
<accession>A0AAD7I165</accession>
<dbReference type="AlphaFoldDB" id="A0AAD7I165"/>
<evidence type="ECO:0000256" key="2">
    <source>
        <dbReference type="ARBA" id="ARBA00022737"/>
    </source>
</evidence>
<dbReference type="InterPro" id="IPR001680">
    <property type="entry name" value="WD40_rpt"/>
</dbReference>
<protein>
    <submittedName>
        <fullName evidence="4">WD40-repeat-containing domain protein</fullName>
    </submittedName>
</protein>
<feature type="transmembrane region" description="Helical" evidence="3">
    <location>
        <begin position="465"/>
        <end position="487"/>
    </location>
</feature>
<keyword evidence="2" id="KW-0677">Repeat</keyword>
<name>A0AAD7I165_9AGAR</name>
<evidence type="ECO:0000313" key="4">
    <source>
        <dbReference type="EMBL" id="KAJ7732857.1"/>
    </source>
</evidence>
<comment type="caution">
    <text evidence="4">The sequence shown here is derived from an EMBL/GenBank/DDBJ whole genome shotgun (WGS) entry which is preliminary data.</text>
</comment>